<keyword evidence="9" id="KW-1185">Reference proteome</keyword>
<organism evidence="8 9">
    <name type="scientific">Sphingomonas guangdongensis</name>
    <dbReference type="NCBI Taxonomy" id="1141890"/>
    <lineage>
        <taxon>Bacteria</taxon>
        <taxon>Pseudomonadati</taxon>
        <taxon>Pseudomonadota</taxon>
        <taxon>Alphaproteobacteria</taxon>
        <taxon>Sphingomonadales</taxon>
        <taxon>Sphingomonadaceae</taxon>
        <taxon>Sphingomonas</taxon>
    </lineage>
</organism>
<keyword evidence="3 6" id="KW-1133">Transmembrane helix</keyword>
<dbReference type="Pfam" id="PF05154">
    <property type="entry name" value="TM2"/>
    <property type="match status" value="1"/>
</dbReference>
<dbReference type="RefSeq" id="WP_097064934.1">
    <property type="nucleotide sequence ID" value="NZ_OBMI01000003.1"/>
</dbReference>
<evidence type="ECO:0000313" key="8">
    <source>
        <dbReference type="EMBL" id="SOB88138.1"/>
    </source>
</evidence>
<evidence type="ECO:0000313" key="9">
    <source>
        <dbReference type="Proteomes" id="UP000219494"/>
    </source>
</evidence>
<dbReference type="OrthoDB" id="2004788at2"/>
<dbReference type="InterPro" id="IPR007829">
    <property type="entry name" value="TM2"/>
</dbReference>
<feature type="transmembrane region" description="Helical" evidence="6">
    <location>
        <begin position="107"/>
        <end position="130"/>
    </location>
</feature>
<name>A0A285R2Z8_9SPHN</name>
<feature type="region of interest" description="Disordered" evidence="5">
    <location>
        <begin position="1"/>
        <end position="20"/>
    </location>
</feature>
<sequence>MRGQVLGVDRHSGDGQIAGDDGRRYRFRPEDWSDRHQPAIGALVDFEAASDRALSIYRLPVPANDAIPLLADRPAPRKRRSKFIAALLALFLGALGAHRFYTDRTLSGVLVLALSCTVIGLLITVPWAWIDTARLLGLDHGEFDRRYN</sequence>
<reference evidence="8 9" key="1">
    <citation type="submission" date="2017-07" db="EMBL/GenBank/DDBJ databases">
        <authorList>
            <person name="Sun Z.S."/>
            <person name="Albrecht U."/>
            <person name="Echele G."/>
            <person name="Lee C.C."/>
        </authorList>
    </citation>
    <scope>NUCLEOTIDE SEQUENCE [LARGE SCALE GENOMIC DNA]</scope>
    <source>
        <strain evidence="8 9">CGMCC 1.12672</strain>
    </source>
</reference>
<dbReference type="Proteomes" id="UP000219494">
    <property type="component" value="Unassembled WGS sequence"/>
</dbReference>
<keyword evidence="2 6" id="KW-0812">Transmembrane</keyword>
<dbReference type="AlphaFoldDB" id="A0A285R2Z8"/>
<dbReference type="GO" id="GO:0016020">
    <property type="term" value="C:membrane"/>
    <property type="evidence" value="ECO:0007669"/>
    <property type="project" value="UniProtKB-SubCell"/>
</dbReference>
<protein>
    <submittedName>
        <fullName evidence="8">TM2 domain-containing membrane protein YozV</fullName>
    </submittedName>
</protein>
<evidence type="ECO:0000256" key="3">
    <source>
        <dbReference type="ARBA" id="ARBA00022989"/>
    </source>
</evidence>
<gene>
    <name evidence="8" type="ORF">SAMN06297144_3280</name>
</gene>
<evidence type="ECO:0000259" key="7">
    <source>
        <dbReference type="Pfam" id="PF05154"/>
    </source>
</evidence>
<evidence type="ECO:0000256" key="4">
    <source>
        <dbReference type="ARBA" id="ARBA00023136"/>
    </source>
</evidence>
<evidence type="ECO:0000256" key="2">
    <source>
        <dbReference type="ARBA" id="ARBA00022692"/>
    </source>
</evidence>
<keyword evidence="4 6" id="KW-0472">Membrane</keyword>
<evidence type="ECO:0000256" key="6">
    <source>
        <dbReference type="SAM" id="Phobius"/>
    </source>
</evidence>
<evidence type="ECO:0000256" key="5">
    <source>
        <dbReference type="SAM" id="MobiDB-lite"/>
    </source>
</evidence>
<feature type="transmembrane region" description="Helical" evidence="6">
    <location>
        <begin position="83"/>
        <end position="101"/>
    </location>
</feature>
<feature type="domain" description="TM2" evidence="7">
    <location>
        <begin position="79"/>
        <end position="130"/>
    </location>
</feature>
<dbReference type="EMBL" id="OBMI01000003">
    <property type="protein sequence ID" value="SOB88138.1"/>
    <property type="molecule type" value="Genomic_DNA"/>
</dbReference>
<proteinExistence type="predicted"/>
<evidence type="ECO:0000256" key="1">
    <source>
        <dbReference type="ARBA" id="ARBA00004141"/>
    </source>
</evidence>
<comment type="subcellular location">
    <subcellularLocation>
        <location evidence="1">Membrane</location>
        <topology evidence="1">Multi-pass membrane protein</topology>
    </subcellularLocation>
</comment>
<accession>A0A285R2Z8</accession>